<keyword evidence="2" id="KW-1185">Reference proteome</keyword>
<dbReference type="InterPro" id="IPR035426">
    <property type="entry name" value="Gemin2/Brr1"/>
</dbReference>
<evidence type="ECO:0000313" key="1">
    <source>
        <dbReference type="EMBL" id="KAK1939540.1"/>
    </source>
</evidence>
<sequence>MDVEEYLRHVREEEAALPDVCVARSTSMPISSDGKTAKQFEHLKKIDDESLCLDSGYRLGENEMQYFRAMKSAVNAKMTQASSQEKCGLVNHCIELISDGTDESSRLHKLDDACWHKIFASDPPDIVKLCTMGISFATVHEILYRLASFVCDSKGKNINEKSSNWLFTIFLVLDELHAMIESVSYELQRIKRALGRYLRAIRDNATNGQSGGAEASEQLQRDIASVTLNICIIQQHFNQK</sequence>
<comment type="caution">
    <text evidence="1">The sequence shown here is derived from an EMBL/GenBank/DDBJ whole genome shotgun (WGS) entry which is preliminary data.</text>
</comment>
<name>A0AAD9GJE0_BABDI</name>
<accession>A0AAD9GJE0</accession>
<dbReference type="EMBL" id="JAHBMH010000007">
    <property type="protein sequence ID" value="KAK1939540.1"/>
    <property type="molecule type" value="Genomic_DNA"/>
</dbReference>
<dbReference type="Gene3D" id="1.20.58.1070">
    <property type="match status" value="1"/>
</dbReference>
<reference evidence="1" key="1">
    <citation type="journal article" date="2014" name="Nucleic Acids Res.">
        <title>The evolutionary dynamics of variant antigen genes in Babesia reveal a history of genomic innovation underlying host-parasite interaction.</title>
        <authorList>
            <person name="Jackson A.P."/>
            <person name="Otto T.D."/>
            <person name="Darby A."/>
            <person name="Ramaprasad A."/>
            <person name="Xia D."/>
            <person name="Echaide I.E."/>
            <person name="Farber M."/>
            <person name="Gahlot S."/>
            <person name="Gamble J."/>
            <person name="Gupta D."/>
            <person name="Gupta Y."/>
            <person name="Jackson L."/>
            <person name="Malandrin L."/>
            <person name="Malas T.B."/>
            <person name="Moussa E."/>
            <person name="Nair M."/>
            <person name="Reid A.J."/>
            <person name="Sanders M."/>
            <person name="Sharma J."/>
            <person name="Tracey A."/>
            <person name="Quail M.A."/>
            <person name="Weir W."/>
            <person name="Wastling J.M."/>
            <person name="Hall N."/>
            <person name="Willadsen P."/>
            <person name="Lingelbach K."/>
            <person name="Shiels B."/>
            <person name="Tait A."/>
            <person name="Berriman M."/>
            <person name="Allred D.R."/>
            <person name="Pain A."/>
        </authorList>
    </citation>
    <scope>NUCLEOTIDE SEQUENCE</scope>
    <source>
        <strain evidence="1">1802A</strain>
    </source>
</reference>
<dbReference type="Proteomes" id="UP001195914">
    <property type="component" value="Unassembled WGS sequence"/>
</dbReference>
<evidence type="ECO:0000313" key="2">
    <source>
        <dbReference type="Proteomes" id="UP001195914"/>
    </source>
</evidence>
<organism evidence="1 2">
    <name type="scientific">Babesia divergens</name>
    <dbReference type="NCBI Taxonomy" id="32595"/>
    <lineage>
        <taxon>Eukaryota</taxon>
        <taxon>Sar</taxon>
        <taxon>Alveolata</taxon>
        <taxon>Apicomplexa</taxon>
        <taxon>Aconoidasida</taxon>
        <taxon>Piroplasmida</taxon>
        <taxon>Babesiidae</taxon>
        <taxon>Babesia</taxon>
    </lineage>
</organism>
<proteinExistence type="predicted"/>
<reference evidence="1" key="2">
    <citation type="submission" date="2021-05" db="EMBL/GenBank/DDBJ databases">
        <authorList>
            <person name="Pain A."/>
        </authorList>
    </citation>
    <scope>NUCLEOTIDE SEQUENCE</scope>
    <source>
        <strain evidence="1">1802A</strain>
    </source>
</reference>
<protein>
    <submittedName>
        <fullName evidence="1">Uncharacterized protein</fullName>
    </submittedName>
</protein>
<gene>
    <name evidence="1" type="ORF">X943_000877</name>
</gene>
<dbReference type="Pfam" id="PF04938">
    <property type="entry name" value="SIP1"/>
    <property type="match status" value="1"/>
</dbReference>
<dbReference type="AlphaFoldDB" id="A0AAD9GJE0"/>
<dbReference type="GO" id="GO:0000387">
    <property type="term" value="P:spliceosomal snRNP assembly"/>
    <property type="evidence" value="ECO:0007669"/>
    <property type="project" value="InterPro"/>
</dbReference>